<keyword evidence="12" id="KW-1185">Reference proteome</keyword>
<evidence type="ECO:0008006" key="13">
    <source>
        <dbReference type="Google" id="ProtNLM"/>
    </source>
</evidence>
<dbReference type="GO" id="GO:0016413">
    <property type="term" value="F:O-acetyltransferase activity"/>
    <property type="evidence" value="ECO:0007669"/>
    <property type="project" value="InterPro"/>
</dbReference>
<feature type="region of interest" description="Disordered" evidence="7">
    <location>
        <begin position="430"/>
        <end position="460"/>
    </location>
</feature>
<feature type="domain" description="Trichome birefringence-like C-terminal" evidence="9">
    <location>
        <begin position="184"/>
        <end position="477"/>
    </location>
</feature>
<feature type="region of interest" description="Disordered" evidence="7">
    <location>
        <begin position="79"/>
        <end position="128"/>
    </location>
</feature>
<keyword evidence="3 8" id="KW-0812">Transmembrane</keyword>
<proteinExistence type="inferred from homology"/>
<evidence type="ECO:0000313" key="12">
    <source>
        <dbReference type="Proteomes" id="UP001443914"/>
    </source>
</evidence>
<dbReference type="AlphaFoldDB" id="A0AAW1H9L0"/>
<evidence type="ECO:0000259" key="10">
    <source>
        <dbReference type="Pfam" id="PF14416"/>
    </source>
</evidence>
<evidence type="ECO:0000256" key="1">
    <source>
        <dbReference type="ARBA" id="ARBA00004167"/>
    </source>
</evidence>
<protein>
    <recommendedName>
        <fullName evidence="13">Trichome birefringence-like N-terminal domain-containing protein</fullName>
    </recommendedName>
</protein>
<comment type="caution">
    <text evidence="11">The sequence shown here is derived from an EMBL/GenBank/DDBJ whole genome shotgun (WGS) entry which is preliminary data.</text>
</comment>
<keyword evidence="4" id="KW-0735">Signal-anchor</keyword>
<sequence length="491" mass="55586">MTALNRRQKFSVMNLPFSADALTASKYHKLVSPAVVPLGLFVAFVTWYFWISLSCPVGSAVPSHLCGTSHARAYPLGSLERGRAREHDTESSVSSQNRESEVNDENESAFDFRSSEASPGTTSSETSAGSDCDLYHGQWHYDPAGPLYTNNSCPVITQTQNCQGNGRPDKEYENWRWKPYQCELPRFNATNFLELMSGKTVTFVGDSVARNQMESLLCLLWQVEVPQNRGNRRMQRWYFESHSVTVIRIWSSWLVHQTTEQIGYVPEGITKINLDMPDENFMEIVPSSDVIVISNGHWFTKESAYLLCNKIVGTQSWSSPEHQSMNVTNTEAFRITTETILTALGTAQNYSGLTILVSYSPDHYENGAWNMGGSCTGKDRPLLPGQLVEPEYTKMMHQKQLDGFNQALKKTINRSKLKLMDITEAFGYRHDGHPGPYRSTDPKKVTKRSPNGRPPPQDCLHWCMPGPVDTWNELMLETIRREFKTNENIIL</sequence>
<evidence type="ECO:0000256" key="2">
    <source>
        <dbReference type="ARBA" id="ARBA00007727"/>
    </source>
</evidence>
<dbReference type="GO" id="GO:0005794">
    <property type="term" value="C:Golgi apparatus"/>
    <property type="evidence" value="ECO:0007669"/>
    <property type="project" value="TreeGrafter"/>
</dbReference>
<feature type="domain" description="Trichome birefringence-like N-terminal" evidence="10">
    <location>
        <begin position="131"/>
        <end position="183"/>
    </location>
</feature>
<name>A0AAW1H9L0_SAPOF</name>
<accession>A0AAW1H9L0</accession>
<comment type="subcellular location">
    <subcellularLocation>
        <location evidence="1">Membrane</location>
        <topology evidence="1">Single-pass membrane protein</topology>
    </subcellularLocation>
</comment>
<dbReference type="InterPro" id="IPR026057">
    <property type="entry name" value="TBL_C"/>
</dbReference>
<comment type="similarity">
    <text evidence="2">Belongs to the PC-esterase family. TBL subfamily.</text>
</comment>
<gene>
    <name evidence="11" type="ORF">RND81_12G120500</name>
</gene>
<dbReference type="PANTHER" id="PTHR32285">
    <property type="entry name" value="PROTEIN TRICHOME BIREFRINGENCE-LIKE 9-RELATED"/>
    <property type="match status" value="1"/>
</dbReference>
<dbReference type="Pfam" id="PF14416">
    <property type="entry name" value="PMR5N"/>
    <property type="match status" value="1"/>
</dbReference>
<reference evidence="11" key="1">
    <citation type="submission" date="2024-03" db="EMBL/GenBank/DDBJ databases">
        <title>WGS assembly of Saponaria officinalis var. Norfolk2.</title>
        <authorList>
            <person name="Jenkins J."/>
            <person name="Shu S."/>
            <person name="Grimwood J."/>
            <person name="Barry K."/>
            <person name="Goodstein D."/>
            <person name="Schmutz J."/>
            <person name="Leebens-Mack J."/>
            <person name="Osbourn A."/>
        </authorList>
    </citation>
    <scope>NUCLEOTIDE SEQUENCE [LARGE SCALE GENOMIC DNA]</scope>
    <source>
        <strain evidence="11">JIC</strain>
    </source>
</reference>
<dbReference type="InterPro" id="IPR025846">
    <property type="entry name" value="TBL_N"/>
</dbReference>
<evidence type="ECO:0000313" key="11">
    <source>
        <dbReference type="EMBL" id="KAK9672738.1"/>
    </source>
</evidence>
<dbReference type="GO" id="GO:0016020">
    <property type="term" value="C:membrane"/>
    <property type="evidence" value="ECO:0007669"/>
    <property type="project" value="UniProtKB-SubCell"/>
</dbReference>
<keyword evidence="6 8" id="KW-0472">Membrane</keyword>
<feature type="transmembrane region" description="Helical" evidence="8">
    <location>
        <begin position="30"/>
        <end position="50"/>
    </location>
</feature>
<evidence type="ECO:0000256" key="4">
    <source>
        <dbReference type="ARBA" id="ARBA00022968"/>
    </source>
</evidence>
<dbReference type="Proteomes" id="UP001443914">
    <property type="component" value="Unassembled WGS sequence"/>
</dbReference>
<evidence type="ECO:0000259" key="9">
    <source>
        <dbReference type="Pfam" id="PF13839"/>
    </source>
</evidence>
<evidence type="ECO:0000256" key="5">
    <source>
        <dbReference type="ARBA" id="ARBA00022989"/>
    </source>
</evidence>
<evidence type="ECO:0000256" key="7">
    <source>
        <dbReference type="SAM" id="MobiDB-lite"/>
    </source>
</evidence>
<dbReference type="Pfam" id="PF13839">
    <property type="entry name" value="PC-Esterase"/>
    <property type="match status" value="1"/>
</dbReference>
<dbReference type="InterPro" id="IPR029962">
    <property type="entry name" value="TBL"/>
</dbReference>
<dbReference type="EMBL" id="JBDFQZ010000012">
    <property type="protein sequence ID" value="KAK9672738.1"/>
    <property type="molecule type" value="Genomic_DNA"/>
</dbReference>
<organism evidence="11 12">
    <name type="scientific">Saponaria officinalis</name>
    <name type="common">Common soapwort</name>
    <name type="synonym">Lychnis saponaria</name>
    <dbReference type="NCBI Taxonomy" id="3572"/>
    <lineage>
        <taxon>Eukaryota</taxon>
        <taxon>Viridiplantae</taxon>
        <taxon>Streptophyta</taxon>
        <taxon>Embryophyta</taxon>
        <taxon>Tracheophyta</taxon>
        <taxon>Spermatophyta</taxon>
        <taxon>Magnoliopsida</taxon>
        <taxon>eudicotyledons</taxon>
        <taxon>Gunneridae</taxon>
        <taxon>Pentapetalae</taxon>
        <taxon>Caryophyllales</taxon>
        <taxon>Caryophyllaceae</taxon>
        <taxon>Caryophylleae</taxon>
        <taxon>Saponaria</taxon>
    </lineage>
</organism>
<keyword evidence="5 8" id="KW-1133">Transmembrane helix</keyword>
<evidence type="ECO:0000256" key="6">
    <source>
        <dbReference type="ARBA" id="ARBA00023136"/>
    </source>
</evidence>
<evidence type="ECO:0000256" key="3">
    <source>
        <dbReference type="ARBA" id="ARBA00022692"/>
    </source>
</evidence>
<feature type="compositionally biased region" description="Basic and acidic residues" evidence="7">
    <location>
        <begin position="80"/>
        <end position="90"/>
    </location>
</feature>
<dbReference type="PANTHER" id="PTHR32285:SF18">
    <property type="entry name" value="PROTEIN TRICHOME BIREFRINGENCE-LIKE 18"/>
    <property type="match status" value="1"/>
</dbReference>
<evidence type="ECO:0000256" key="8">
    <source>
        <dbReference type="SAM" id="Phobius"/>
    </source>
</evidence>
<feature type="compositionally biased region" description="Polar residues" evidence="7">
    <location>
        <begin position="115"/>
        <end position="128"/>
    </location>
</feature>